<evidence type="ECO:0000256" key="2">
    <source>
        <dbReference type="ARBA" id="ARBA00012722"/>
    </source>
</evidence>
<dbReference type="InterPro" id="IPR013839">
    <property type="entry name" value="DNAligase_adenylation"/>
</dbReference>
<feature type="region of interest" description="Disordered" evidence="12">
    <location>
        <begin position="683"/>
        <end position="720"/>
    </location>
</feature>
<evidence type="ECO:0000256" key="5">
    <source>
        <dbReference type="ARBA" id="ARBA00022723"/>
    </source>
</evidence>
<dbReference type="SUPFAM" id="SSF56091">
    <property type="entry name" value="DNA ligase/mRNA capping enzyme, catalytic domain"/>
    <property type="match status" value="1"/>
</dbReference>
<dbReference type="InterPro" id="IPR004149">
    <property type="entry name" value="Znf_DNAligase_C4"/>
</dbReference>
<evidence type="ECO:0000256" key="8">
    <source>
        <dbReference type="ARBA" id="ARBA00022842"/>
    </source>
</evidence>
<dbReference type="InterPro" id="IPR033136">
    <property type="entry name" value="DNA_ligase_CS"/>
</dbReference>
<dbReference type="Gene3D" id="2.40.50.140">
    <property type="entry name" value="Nucleic acid-binding proteins"/>
    <property type="match status" value="1"/>
</dbReference>
<dbReference type="SMART" id="SM00532">
    <property type="entry name" value="LIGANc"/>
    <property type="match status" value="1"/>
</dbReference>
<keyword evidence="5" id="KW-0479">Metal-binding</keyword>
<name>A0A4D9D8G4_9STRA</name>
<feature type="compositionally biased region" description="Low complexity" evidence="12">
    <location>
        <begin position="696"/>
        <end position="706"/>
    </location>
</feature>
<evidence type="ECO:0000256" key="1">
    <source>
        <dbReference type="ARBA" id="ARBA00001946"/>
    </source>
</evidence>
<dbReference type="Gene3D" id="1.10.287.610">
    <property type="entry name" value="Helix hairpin bin"/>
    <property type="match status" value="1"/>
</dbReference>
<keyword evidence="6" id="KW-0227">DNA damage</keyword>
<dbReference type="PROSITE" id="PS50172">
    <property type="entry name" value="BRCT"/>
    <property type="match status" value="1"/>
</dbReference>
<dbReference type="EMBL" id="SDOX01000005">
    <property type="protein sequence ID" value="TFJ87710.1"/>
    <property type="molecule type" value="Genomic_DNA"/>
</dbReference>
<evidence type="ECO:0000256" key="13">
    <source>
        <dbReference type="SAM" id="SignalP"/>
    </source>
</evidence>
<dbReference type="EC" id="6.5.1.2" evidence="2"/>
<dbReference type="Pfam" id="PF01653">
    <property type="entry name" value="DNA_ligase_aden"/>
    <property type="match status" value="2"/>
</dbReference>
<proteinExistence type="inferred from homology"/>
<dbReference type="Pfam" id="PF03120">
    <property type="entry name" value="OB_DNA_ligase"/>
    <property type="match status" value="1"/>
</dbReference>
<keyword evidence="9" id="KW-0520">NAD</keyword>
<evidence type="ECO:0000313" key="15">
    <source>
        <dbReference type="EMBL" id="TFJ87710.1"/>
    </source>
</evidence>
<keyword evidence="16" id="KW-1185">Reference proteome</keyword>
<dbReference type="InterPro" id="IPR018239">
    <property type="entry name" value="DNA_ligase_AS"/>
</dbReference>
<dbReference type="InterPro" id="IPR010994">
    <property type="entry name" value="RuvA_2-like"/>
</dbReference>
<comment type="cofactor">
    <cofactor evidence="1">
        <name>Mg(2+)</name>
        <dbReference type="ChEBI" id="CHEBI:18420"/>
    </cofactor>
</comment>
<accession>A0A4D9D8G4</accession>
<keyword evidence="13" id="KW-0732">Signal</keyword>
<dbReference type="PANTHER" id="PTHR23389">
    <property type="entry name" value="CHROMOSOME TRANSMISSION FIDELITY FACTOR 18"/>
    <property type="match status" value="1"/>
</dbReference>
<organism evidence="15 16">
    <name type="scientific">Nannochloropsis salina CCMP1776</name>
    <dbReference type="NCBI Taxonomy" id="1027361"/>
    <lineage>
        <taxon>Eukaryota</taxon>
        <taxon>Sar</taxon>
        <taxon>Stramenopiles</taxon>
        <taxon>Ochrophyta</taxon>
        <taxon>Eustigmatophyceae</taxon>
        <taxon>Eustigmatales</taxon>
        <taxon>Monodopsidaceae</taxon>
        <taxon>Microchloropsis</taxon>
        <taxon>Microchloropsis salina</taxon>
    </lineage>
</organism>
<reference evidence="15 16" key="1">
    <citation type="submission" date="2019-01" db="EMBL/GenBank/DDBJ databases">
        <title>Nuclear Genome Assembly of the Microalgal Biofuel strain Nannochloropsis salina CCMP1776.</title>
        <authorList>
            <person name="Hovde B."/>
        </authorList>
    </citation>
    <scope>NUCLEOTIDE SEQUENCE [LARGE SCALE GENOMIC DNA]</scope>
    <source>
        <strain evidence="15 16">CCMP1776</strain>
    </source>
</reference>
<evidence type="ECO:0000256" key="6">
    <source>
        <dbReference type="ARBA" id="ARBA00022763"/>
    </source>
</evidence>
<evidence type="ECO:0000313" key="16">
    <source>
        <dbReference type="Proteomes" id="UP000355283"/>
    </source>
</evidence>
<keyword evidence="7" id="KW-0862">Zinc</keyword>
<dbReference type="SUPFAM" id="SSF50249">
    <property type="entry name" value="Nucleic acid-binding proteins"/>
    <property type="match status" value="1"/>
</dbReference>
<dbReference type="Gene3D" id="6.20.10.30">
    <property type="match status" value="1"/>
</dbReference>
<dbReference type="GO" id="GO:0006281">
    <property type="term" value="P:DNA repair"/>
    <property type="evidence" value="ECO:0007669"/>
    <property type="project" value="UniProtKB-KW"/>
</dbReference>
<keyword evidence="10" id="KW-0234">DNA repair</keyword>
<dbReference type="Pfam" id="PF03119">
    <property type="entry name" value="DNA_ligase_ZBD"/>
    <property type="match status" value="1"/>
</dbReference>
<dbReference type="CDD" id="cd00114">
    <property type="entry name" value="LIGANc"/>
    <property type="match status" value="1"/>
</dbReference>
<feature type="chain" id="PRO_5020036397" description="DNA ligase (NAD(+))" evidence="13">
    <location>
        <begin position="24"/>
        <end position="988"/>
    </location>
</feature>
<comment type="catalytic activity">
    <reaction evidence="11">
        <text>NAD(+) + (deoxyribonucleotide)n-3'-hydroxyl + 5'-phospho-(deoxyribonucleotide)m = (deoxyribonucleotide)n+m + AMP + beta-nicotinamide D-nucleotide.</text>
        <dbReference type="EC" id="6.5.1.2"/>
    </reaction>
</comment>
<dbReference type="SUPFAM" id="SSF47781">
    <property type="entry name" value="RuvA domain 2-like"/>
    <property type="match status" value="1"/>
</dbReference>
<dbReference type="Gene3D" id="3.40.50.10190">
    <property type="entry name" value="BRCT domain"/>
    <property type="match status" value="1"/>
</dbReference>
<evidence type="ECO:0000259" key="14">
    <source>
        <dbReference type="PROSITE" id="PS50172"/>
    </source>
</evidence>
<dbReference type="Gene3D" id="3.30.470.30">
    <property type="entry name" value="DNA ligase/mRNA capping enzyme"/>
    <property type="match status" value="1"/>
</dbReference>
<protein>
    <recommendedName>
        <fullName evidence="2">DNA ligase (NAD(+))</fullName>
        <ecNumber evidence="2">6.5.1.2</ecNumber>
    </recommendedName>
</protein>
<keyword evidence="4" id="KW-0235">DNA replication</keyword>
<feature type="compositionally biased region" description="Basic and acidic residues" evidence="12">
    <location>
        <begin position="827"/>
        <end position="838"/>
    </location>
</feature>
<dbReference type="Proteomes" id="UP000355283">
    <property type="component" value="Unassembled WGS sequence"/>
</dbReference>
<dbReference type="InterPro" id="IPR013840">
    <property type="entry name" value="DNAligase_N"/>
</dbReference>
<dbReference type="PROSITE" id="PS01055">
    <property type="entry name" value="DNA_LIGASE_N1"/>
    <property type="match status" value="1"/>
</dbReference>
<dbReference type="InterPro" id="IPR004150">
    <property type="entry name" value="NAD_DNA_ligase_OB"/>
</dbReference>
<dbReference type="InterPro" id="IPR001679">
    <property type="entry name" value="DNA_ligase"/>
</dbReference>
<dbReference type="GO" id="GO:0046872">
    <property type="term" value="F:metal ion binding"/>
    <property type="evidence" value="ECO:0007669"/>
    <property type="project" value="UniProtKB-KW"/>
</dbReference>
<dbReference type="NCBIfam" id="NF005932">
    <property type="entry name" value="PRK07956.1"/>
    <property type="match status" value="1"/>
</dbReference>
<keyword evidence="3" id="KW-0436">Ligase</keyword>
<dbReference type="PANTHER" id="PTHR23389:SF9">
    <property type="entry name" value="DNA LIGASE"/>
    <property type="match status" value="1"/>
</dbReference>
<dbReference type="Pfam" id="PF22745">
    <property type="entry name" value="Nlig-Ia"/>
    <property type="match status" value="1"/>
</dbReference>
<evidence type="ECO:0000256" key="3">
    <source>
        <dbReference type="ARBA" id="ARBA00022598"/>
    </source>
</evidence>
<keyword evidence="8" id="KW-0460">Magnesium</keyword>
<comment type="caution">
    <text evidence="15">The sequence shown here is derived from an EMBL/GenBank/DDBJ whole genome shotgun (WGS) entry which is preliminary data.</text>
</comment>
<evidence type="ECO:0000256" key="7">
    <source>
        <dbReference type="ARBA" id="ARBA00022833"/>
    </source>
</evidence>
<dbReference type="InterPro" id="IPR012340">
    <property type="entry name" value="NA-bd_OB-fold"/>
</dbReference>
<dbReference type="OrthoDB" id="19145at2759"/>
<sequence>MQRRVKMAVISIATMIWMRSSRACCSCRGRGRIKFAAFLPPRPLMTSPNRLNLLPHESAFPPFFVQSTPSEALTTAENKRKSLMSLSEVQFGRVRRRGKMAEGAVKPGQHRRKKLENLGVPDEVEQELRDLAHELEVHDALYYNQNEPCITDAEYDELARRLEALERAHPLLVRELASRTGYVSRGERVGSSPVFSTDASSDMGSGAGARFAPVKHGWPMLSLDNAFSEEEVAAWATRLQRALSEEEGAEERQTATSDDAIGEGRSTARGELAGGEAERPVTGAGGVHVVAELKIDGVSLSLRYEDGVLVRGATRGNGFVGEDVTENVRSIASIPHRLPPPSTDCPLPPAVEVRGEVYLPRRVFQDLNEARKAQGAPLLSNPRNAASGSLRQLDVALTRERRLGFFAYGIEATEDTAVHTSSLPATQVGVLALLEAWGFEVAHPWAACRDLQALRAFHRRLEGERSSLAFDIDGVVYKLNDLQARRRAGRSARAPRWAIAHKFSPLEAVTRVRAVDVQVGRTGVLTPVAVLEPVTVGGVVITRASLHNFQDVARRDVRVGDLVAVRRAGDVIPQVLGRANLTLAAQGAGGEDARYGAEIDSRSKPISTPTRCPSCAGPVSQEEDQVAVYCPAGLSCPAQSLERLAHFVSRGAFDIKGLGGRRLQELRSWEMVETPTDLFSLASREAAKKERRARGRSSSEGSTERAPYSENTALGKPGDTMALHNGSDEVLLEERAGWGEKSVTALFSAIAARRKIPLSRFIFALGVTHVGQTTAQAIAAHFGSVGNWWGAMQALEQGEVEEGRCGVEDREDIEEHLNGGDVEITEGEKKLSSKKEATAQDAGGMDTIEGIGPTVIASLRAFVRDERNKRTVEALFREIEVLNEESFTERSDMEVSAGGRGPPRVDGPLVGKTVLFTGALQGMTRSEVEAQARQMGATPVKTLSKKVDMIVVGASPGSKARKGRDLGIEHLEEAQWLTLVDRASKGVI</sequence>
<dbReference type="PROSITE" id="PS01056">
    <property type="entry name" value="DNA_LIGASE_N2"/>
    <property type="match status" value="1"/>
</dbReference>
<dbReference type="AlphaFoldDB" id="A0A4D9D8G4"/>
<evidence type="ECO:0000256" key="11">
    <source>
        <dbReference type="ARBA" id="ARBA00034005"/>
    </source>
</evidence>
<evidence type="ECO:0000256" key="12">
    <source>
        <dbReference type="SAM" id="MobiDB-lite"/>
    </source>
</evidence>
<dbReference type="GO" id="GO:0003911">
    <property type="term" value="F:DNA ligase (NAD+) activity"/>
    <property type="evidence" value="ECO:0007669"/>
    <property type="project" value="UniProtKB-EC"/>
</dbReference>
<evidence type="ECO:0000256" key="10">
    <source>
        <dbReference type="ARBA" id="ARBA00023204"/>
    </source>
</evidence>
<feature type="signal peptide" evidence="13">
    <location>
        <begin position="1"/>
        <end position="23"/>
    </location>
</feature>
<dbReference type="FunFam" id="2.40.50.140:FF:000012">
    <property type="entry name" value="DNA ligase"/>
    <property type="match status" value="1"/>
</dbReference>
<dbReference type="HAMAP" id="MF_01588">
    <property type="entry name" value="DNA_ligase_A"/>
    <property type="match status" value="1"/>
</dbReference>
<gene>
    <name evidence="15" type="ORF">NSK_001060</name>
</gene>
<dbReference type="InterPro" id="IPR001357">
    <property type="entry name" value="BRCT_dom"/>
</dbReference>
<feature type="region of interest" description="Disordered" evidence="12">
    <location>
        <begin position="827"/>
        <end position="846"/>
    </location>
</feature>
<dbReference type="GO" id="GO:0006260">
    <property type="term" value="P:DNA replication"/>
    <property type="evidence" value="ECO:0007669"/>
    <property type="project" value="UniProtKB-KW"/>
</dbReference>
<dbReference type="CDD" id="cd17748">
    <property type="entry name" value="BRCT_DNA_ligase_like"/>
    <property type="match status" value="1"/>
</dbReference>
<evidence type="ECO:0000256" key="9">
    <source>
        <dbReference type="ARBA" id="ARBA00023027"/>
    </source>
</evidence>
<dbReference type="Pfam" id="PF00533">
    <property type="entry name" value="BRCT"/>
    <property type="match status" value="1"/>
</dbReference>
<feature type="domain" description="BRCT" evidence="14">
    <location>
        <begin position="904"/>
        <end position="977"/>
    </location>
</feature>
<feature type="region of interest" description="Disordered" evidence="12">
    <location>
        <begin position="243"/>
        <end position="281"/>
    </location>
</feature>
<dbReference type="SUPFAM" id="SSF52113">
    <property type="entry name" value="BRCT domain"/>
    <property type="match status" value="1"/>
</dbReference>
<evidence type="ECO:0000256" key="4">
    <source>
        <dbReference type="ARBA" id="ARBA00022705"/>
    </source>
</evidence>
<dbReference type="Gene3D" id="1.10.150.20">
    <property type="entry name" value="5' to 3' exonuclease, C-terminal subdomain"/>
    <property type="match status" value="2"/>
</dbReference>
<dbReference type="InterPro" id="IPR036420">
    <property type="entry name" value="BRCT_dom_sf"/>
</dbReference>